<evidence type="ECO:0000256" key="2">
    <source>
        <dbReference type="ARBA" id="ARBA00022438"/>
    </source>
</evidence>
<feature type="binding site" evidence="8">
    <location>
        <position position="216"/>
    </location>
    <ligand>
        <name>Zn(2+)</name>
        <dbReference type="ChEBI" id="CHEBI:29105"/>
        <label>2</label>
    </ligand>
</feature>
<accession>A0A0S7BXT0</accession>
<feature type="active site" description="Proton acceptor" evidence="7">
    <location>
        <position position="215"/>
    </location>
</feature>
<feature type="binding site" evidence="8">
    <location>
        <position position="183"/>
    </location>
    <ligand>
        <name>Zn(2+)</name>
        <dbReference type="ChEBI" id="CHEBI:29105"/>
        <label>2</label>
    </ligand>
</feature>
<dbReference type="Proteomes" id="UP000053370">
    <property type="component" value="Unassembled WGS sequence"/>
</dbReference>
<feature type="binding site" evidence="8">
    <location>
        <position position="73"/>
    </location>
    <ligand>
        <name>Zn(2+)</name>
        <dbReference type="ChEBI" id="CHEBI:29105"/>
        <label>1</label>
    </ligand>
</feature>
<dbReference type="STRING" id="1678840.ATC1_131810"/>
<dbReference type="PATRIC" id="fig|1678840.3.peg.3347"/>
<evidence type="ECO:0000256" key="4">
    <source>
        <dbReference type="ARBA" id="ARBA00022723"/>
    </source>
</evidence>
<dbReference type="RefSeq" id="WP_062283801.1">
    <property type="nucleotide sequence ID" value="NZ_DF968181.1"/>
</dbReference>
<dbReference type="InterPro" id="IPR051464">
    <property type="entry name" value="Peptidase_M42_aminopept"/>
</dbReference>
<evidence type="ECO:0000256" key="7">
    <source>
        <dbReference type="PIRSR" id="PIRSR001123-1"/>
    </source>
</evidence>
<feature type="binding site" evidence="8">
    <location>
        <position position="238"/>
    </location>
    <ligand>
        <name>Zn(2+)</name>
        <dbReference type="ChEBI" id="CHEBI:29105"/>
        <label>1</label>
    </ligand>
</feature>
<keyword evidence="10" id="KW-1185">Reference proteome</keyword>
<evidence type="ECO:0000256" key="6">
    <source>
        <dbReference type="PIRNR" id="PIRNR001123"/>
    </source>
</evidence>
<proteinExistence type="inferred from homology"/>
<dbReference type="SUPFAM" id="SSF101821">
    <property type="entry name" value="Aminopeptidase/glucanase lid domain"/>
    <property type="match status" value="1"/>
</dbReference>
<sequence>MEEKTKIKEFLCEIISLPGISGYETPVTNAIAKAWEPFVDEVKVSKIGNLYGIKRGSPSKDGKPNKRLMLAVHMDGIGMVIAKISGELLYFAPIGGFDPRILPGQFVNIHSQKGDFPGIIVQLAPNLLSESYEGKPVPLDQLVIDTGLEEKMVKETFRVGDIISYANLPQELPTDCIAGHSLDNRASVAAVTQCLTELQHMRHSWDVFAVGTTQEETAFLGGATSPFDILPDLAIVIDVTFAKGPGADGWRTVALESGVSIGYGANLHPMLFAEIKQLCEQLDIPYTLSPQPLMSGTDADPIQITGAGVPTILLSIPLRYMHTPVEIISIKDVMRTGHLMAEFIARLSPDFIEKIVWEDEQ</sequence>
<dbReference type="GO" id="GO:0046872">
    <property type="term" value="F:metal ion binding"/>
    <property type="evidence" value="ECO:0007669"/>
    <property type="project" value="UniProtKB-UniRule"/>
</dbReference>
<dbReference type="EMBL" id="DF968181">
    <property type="protein sequence ID" value="GAP41814.1"/>
    <property type="molecule type" value="Genomic_DNA"/>
</dbReference>
<comment type="similarity">
    <text evidence="1 6">Belongs to the peptidase M42 family.</text>
</comment>
<evidence type="ECO:0000256" key="8">
    <source>
        <dbReference type="PIRSR" id="PIRSR001123-2"/>
    </source>
</evidence>
<keyword evidence="2 9" id="KW-0031">Aminopeptidase</keyword>
<comment type="cofactor">
    <cofactor evidence="8">
        <name>a divalent metal cation</name>
        <dbReference type="ChEBI" id="CHEBI:60240"/>
    </cofactor>
    <text evidence="8">Binds 2 divalent metal cations per subunit.</text>
</comment>
<evidence type="ECO:0000256" key="1">
    <source>
        <dbReference type="ARBA" id="ARBA00006272"/>
    </source>
</evidence>
<dbReference type="InterPro" id="IPR023367">
    <property type="entry name" value="Peptidase_M42_dom2"/>
</dbReference>
<keyword evidence="3" id="KW-0645">Protease</keyword>
<evidence type="ECO:0000313" key="9">
    <source>
        <dbReference type="EMBL" id="GAP41814.1"/>
    </source>
</evidence>
<dbReference type="Gene3D" id="3.40.630.10">
    <property type="entry name" value="Zn peptidases"/>
    <property type="match status" value="1"/>
</dbReference>
<dbReference type="PIRSF" id="PIRSF001123">
    <property type="entry name" value="PepA_GA"/>
    <property type="match status" value="1"/>
</dbReference>
<dbReference type="OrthoDB" id="9772053at2"/>
<dbReference type="PANTHER" id="PTHR32481">
    <property type="entry name" value="AMINOPEPTIDASE"/>
    <property type="match status" value="1"/>
</dbReference>
<keyword evidence="5" id="KW-0378">Hydrolase</keyword>
<dbReference type="SUPFAM" id="SSF53187">
    <property type="entry name" value="Zn-dependent exopeptidases"/>
    <property type="match status" value="1"/>
</dbReference>
<dbReference type="InterPro" id="IPR008007">
    <property type="entry name" value="Peptidase_M42"/>
</dbReference>
<evidence type="ECO:0000256" key="3">
    <source>
        <dbReference type="ARBA" id="ARBA00022670"/>
    </source>
</evidence>
<protein>
    <submittedName>
        <fullName evidence="9">Putative aminopeptidase FrvX</fullName>
    </submittedName>
</protein>
<gene>
    <name evidence="9" type="ORF">ATC1_131810</name>
</gene>
<dbReference type="GO" id="GO:0004177">
    <property type="term" value="F:aminopeptidase activity"/>
    <property type="evidence" value="ECO:0007669"/>
    <property type="project" value="UniProtKB-UniRule"/>
</dbReference>
<feature type="binding site" evidence="8">
    <location>
        <position position="322"/>
    </location>
    <ligand>
        <name>Zn(2+)</name>
        <dbReference type="ChEBI" id="CHEBI:29105"/>
        <label>2</label>
    </ligand>
</feature>
<dbReference type="Pfam" id="PF05343">
    <property type="entry name" value="Peptidase_M42"/>
    <property type="match status" value="1"/>
</dbReference>
<dbReference type="AlphaFoldDB" id="A0A0S7BXT0"/>
<organism evidence="9">
    <name type="scientific">Flexilinea flocculi</name>
    <dbReference type="NCBI Taxonomy" id="1678840"/>
    <lineage>
        <taxon>Bacteria</taxon>
        <taxon>Bacillati</taxon>
        <taxon>Chloroflexota</taxon>
        <taxon>Anaerolineae</taxon>
        <taxon>Anaerolineales</taxon>
        <taxon>Anaerolineaceae</taxon>
        <taxon>Flexilinea</taxon>
    </lineage>
</organism>
<dbReference type="GO" id="GO:0006508">
    <property type="term" value="P:proteolysis"/>
    <property type="evidence" value="ECO:0007669"/>
    <property type="project" value="UniProtKB-KW"/>
</dbReference>
<keyword evidence="4 8" id="KW-0479">Metal-binding</keyword>
<evidence type="ECO:0000313" key="10">
    <source>
        <dbReference type="Proteomes" id="UP000053370"/>
    </source>
</evidence>
<dbReference type="PANTHER" id="PTHR32481:SF0">
    <property type="entry name" value="AMINOPEPTIDASE YPDE-RELATED"/>
    <property type="match status" value="1"/>
</dbReference>
<feature type="binding site" evidence="8">
    <location>
        <position position="183"/>
    </location>
    <ligand>
        <name>Zn(2+)</name>
        <dbReference type="ChEBI" id="CHEBI:29105"/>
        <label>1</label>
    </ligand>
</feature>
<evidence type="ECO:0000256" key="5">
    <source>
        <dbReference type="ARBA" id="ARBA00022801"/>
    </source>
</evidence>
<dbReference type="Gene3D" id="2.40.30.40">
    <property type="entry name" value="Peptidase M42, domain 2"/>
    <property type="match status" value="1"/>
</dbReference>
<reference evidence="9" key="1">
    <citation type="journal article" date="2015" name="Genome Announc.">
        <title>Draft Genome Sequence of Anaerolineae Strain TC1, a Novel Isolate from a Methanogenic Wastewater Treatment System.</title>
        <authorList>
            <person name="Matsuura N."/>
            <person name="Tourlousse D.M."/>
            <person name="Sun L."/>
            <person name="Toyonaga M."/>
            <person name="Kuroda K."/>
            <person name="Ohashi A."/>
            <person name="Cruz R."/>
            <person name="Yamaguchi T."/>
            <person name="Sekiguchi Y."/>
        </authorList>
    </citation>
    <scope>NUCLEOTIDE SEQUENCE [LARGE SCALE GENOMIC DNA]</scope>
    <source>
        <strain evidence="9">TC1</strain>
    </source>
</reference>
<name>A0A0S7BXT0_9CHLR</name>